<organism evidence="12 13">
    <name type="scientific">Pleurotus ostreatus</name>
    <name type="common">Oyster mushroom</name>
    <name type="synonym">White-rot fungus</name>
    <dbReference type="NCBI Taxonomy" id="5322"/>
    <lineage>
        <taxon>Eukaryota</taxon>
        <taxon>Fungi</taxon>
        <taxon>Dikarya</taxon>
        <taxon>Basidiomycota</taxon>
        <taxon>Agaricomycotina</taxon>
        <taxon>Agaricomycetes</taxon>
        <taxon>Agaricomycetidae</taxon>
        <taxon>Agaricales</taxon>
        <taxon>Pleurotineae</taxon>
        <taxon>Pleurotaceae</taxon>
        <taxon>Pleurotus</taxon>
    </lineage>
</organism>
<dbReference type="GeneID" id="59371272"/>
<keyword evidence="3" id="KW-0540">Nuclease</keyword>
<protein>
    <recommendedName>
        <fullName evidence="2">ribonuclease T2</fullName>
        <ecNumber evidence="2">4.6.1.19</ecNumber>
    </recommendedName>
</protein>
<feature type="compositionally biased region" description="Basic residues" evidence="10">
    <location>
        <begin position="278"/>
        <end position="291"/>
    </location>
</feature>
<evidence type="ECO:0000256" key="1">
    <source>
        <dbReference type="ARBA" id="ARBA00007469"/>
    </source>
</evidence>
<evidence type="ECO:0000313" key="12">
    <source>
        <dbReference type="EMBL" id="KAF7441082.1"/>
    </source>
</evidence>
<dbReference type="InterPro" id="IPR033697">
    <property type="entry name" value="Ribonuclease_T2_eukaryotic"/>
</dbReference>
<evidence type="ECO:0000256" key="4">
    <source>
        <dbReference type="ARBA" id="ARBA00022801"/>
    </source>
</evidence>
<keyword evidence="5" id="KW-1015">Disulfide bond</keyword>
<dbReference type="EC" id="4.6.1.19" evidence="2"/>
<evidence type="ECO:0000256" key="10">
    <source>
        <dbReference type="SAM" id="MobiDB-lite"/>
    </source>
</evidence>
<dbReference type="Proteomes" id="UP000623687">
    <property type="component" value="Unassembled WGS sequence"/>
</dbReference>
<keyword evidence="7" id="KW-0456">Lyase</keyword>
<dbReference type="FunFam" id="3.90.730.10:FF:000004">
    <property type="entry name" value="Ribonuclease T2-like"/>
    <property type="match status" value="1"/>
</dbReference>
<proteinExistence type="inferred from homology"/>
<evidence type="ECO:0000256" key="9">
    <source>
        <dbReference type="RuleBase" id="RU004328"/>
    </source>
</evidence>
<dbReference type="GO" id="GO:0003723">
    <property type="term" value="F:RNA binding"/>
    <property type="evidence" value="ECO:0007669"/>
    <property type="project" value="InterPro"/>
</dbReference>
<dbReference type="Gene3D" id="3.90.730.10">
    <property type="entry name" value="Ribonuclease T2-like"/>
    <property type="match status" value="1"/>
</dbReference>
<evidence type="ECO:0000256" key="7">
    <source>
        <dbReference type="ARBA" id="ARBA00023239"/>
    </source>
</evidence>
<feature type="active site" evidence="8">
    <location>
        <position position="155"/>
    </location>
</feature>
<comment type="similarity">
    <text evidence="1 9">Belongs to the RNase T2 family.</text>
</comment>
<name>A0A8H7DXH6_PLEOS</name>
<dbReference type="SUPFAM" id="SSF55895">
    <property type="entry name" value="Ribonuclease Rh-like"/>
    <property type="match status" value="1"/>
</dbReference>
<dbReference type="PROSITE" id="PS00530">
    <property type="entry name" value="RNASE_T2_1"/>
    <property type="match status" value="1"/>
</dbReference>
<dbReference type="AlphaFoldDB" id="A0A8H7DXH6"/>
<dbReference type="InterPro" id="IPR018188">
    <property type="entry name" value="RNase_T2_His_AS_1"/>
</dbReference>
<keyword evidence="13" id="KW-1185">Reference proteome</keyword>
<dbReference type="PANTHER" id="PTHR11240">
    <property type="entry name" value="RIBONUCLEASE T2"/>
    <property type="match status" value="1"/>
</dbReference>
<feature type="active site" evidence="8">
    <location>
        <position position="151"/>
    </location>
</feature>
<evidence type="ECO:0000256" key="8">
    <source>
        <dbReference type="PIRSR" id="PIRSR633697-1"/>
    </source>
</evidence>
<gene>
    <name evidence="12" type="primary">RNY1_1</name>
    <name evidence="12" type="ORF">PC9H_001431</name>
</gene>
<keyword evidence="6" id="KW-0325">Glycoprotein</keyword>
<dbReference type="GO" id="GO:0033897">
    <property type="term" value="F:ribonuclease T2 activity"/>
    <property type="evidence" value="ECO:0007669"/>
    <property type="project" value="UniProtKB-EC"/>
</dbReference>
<accession>A0A8H7DXH6</accession>
<reference evidence="12" key="1">
    <citation type="submission" date="2019-07" db="EMBL/GenBank/DDBJ databases">
        <authorList>
            <person name="Palmer J.M."/>
        </authorList>
    </citation>
    <scope>NUCLEOTIDE SEQUENCE</scope>
    <source>
        <strain evidence="12">PC9</strain>
    </source>
</reference>
<feature type="chain" id="PRO_5034884533" description="ribonuclease T2" evidence="11">
    <location>
        <begin position="18"/>
        <end position="291"/>
    </location>
</feature>
<dbReference type="OrthoDB" id="435754at2759"/>
<dbReference type="VEuPathDB" id="FungiDB:PC9H_001431"/>
<evidence type="ECO:0000256" key="5">
    <source>
        <dbReference type="ARBA" id="ARBA00023157"/>
    </source>
</evidence>
<dbReference type="PROSITE" id="PS00531">
    <property type="entry name" value="RNASE_T2_2"/>
    <property type="match status" value="1"/>
</dbReference>
<dbReference type="GO" id="GO:0016787">
    <property type="term" value="F:hydrolase activity"/>
    <property type="evidence" value="ECO:0007669"/>
    <property type="project" value="UniProtKB-KW"/>
</dbReference>
<keyword evidence="11" id="KW-0732">Signal</keyword>
<evidence type="ECO:0000313" key="13">
    <source>
        <dbReference type="Proteomes" id="UP000623687"/>
    </source>
</evidence>
<dbReference type="InterPro" id="IPR033130">
    <property type="entry name" value="RNase_T2_His_AS_2"/>
</dbReference>
<dbReference type="RefSeq" id="XP_036636926.1">
    <property type="nucleotide sequence ID" value="XM_036771081.1"/>
</dbReference>
<feature type="signal peptide" evidence="11">
    <location>
        <begin position="1"/>
        <end position="17"/>
    </location>
</feature>
<evidence type="ECO:0000256" key="11">
    <source>
        <dbReference type="SAM" id="SignalP"/>
    </source>
</evidence>
<dbReference type="GO" id="GO:0005576">
    <property type="term" value="C:extracellular region"/>
    <property type="evidence" value="ECO:0007669"/>
    <property type="project" value="TreeGrafter"/>
</dbReference>
<feature type="active site" evidence="8">
    <location>
        <position position="93"/>
    </location>
</feature>
<dbReference type="EMBL" id="JACETU010000001">
    <property type="protein sequence ID" value="KAF7441082.1"/>
    <property type="molecule type" value="Genomic_DNA"/>
</dbReference>
<dbReference type="Pfam" id="PF00445">
    <property type="entry name" value="Ribonuclease_T2"/>
    <property type="match status" value="1"/>
</dbReference>
<evidence type="ECO:0000256" key="3">
    <source>
        <dbReference type="ARBA" id="ARBA00022722"/>
    </source>
</evidence>
<feature type="region of interest" description="Disordered" evidence="10">
    <location>
        <begin position="257"/>
        <end position="291"/>
    </location>
</feature>
<dbReference type="InterPro" id="IPR001568">
    <property type="entry name" value="RNase_T2-like"/>
</dbReference>
<dbReference type="GO" id="GO:0006401">
    <property type="term" value="P:RNA catabolic process"/>
    <property type="evidence" value="ECO:0007669"/>
    <property type="project" value="TreeGrafter"/>
</dbReference>
<sequence length="291" mass="31719">MLTVLFAASLLTTSSLAGPISDAGRSLSGLVDSPALFPRGNGCSASGNLPTSCGNTTAVENLCCFEHPGGLLLQTQFWDTEPANGPADSWTIHGLWPDKCDGTYDSFCDPSRDYKDISQVLSSNDASDTLNFMKEYWLDRDGDHDKFWKHEWSKHGTCMSTIKPTCLSDTEHGADAAAYFDTTVKLFKDLPTHKWLADAGILPTDNQTFTYDALAEALKKGKGVSPRIDCKDQTLKEVVWYFNVKGSAMAGEFIPIDAPEGKKGSCPKDNIKYTPKSTKAKGKNPKKGKKN</sequence>
<evidence type="ECO:0000256" key="6">
    <source>
        <dbReference type="ARBA" id="ARBA00023180"/>
    </source>
</evidence>
<dbReference type="InterPro" id="IPR036430">
    <property type="entry name" value="RNase_T2-like_sf"/>
</dbReference>
<keyword evidence="4" id="KW-0378">Hydrolase</keyword>
<dbReference type="CDD" id="cd01061">
    <property type="entry name" value="RNase_T2_euk"/>
    <property type="match status" value="1"/>
</dbReference>
<evidence type="ECO:0000256" key="2">
    <source>
        <dbReference type="ARBA" id="ARBA00012571"/>
    </source>
</evidence>
<comment type="caution">
    <text evidence="12">The sequence shown here is derived from an EMBL/GenBank/DDBJ whole genome shotgun (WGS) entry which is preliminary data.</text>
</comment>
<dbReference type="PANTHER" id="PTHR11240:SF22">
    <property type="entry name" value="RIBONUCLEASE T2"/>
    <property type="match status" value="1"/>
</dbReference>